<feature type="region of interest" description="Disordered" evidence="1">
    <location>
        <begin position="42"/>
        <end position="69"/>
    </location>
</feature>
<dbReference type="InterPro" id="IPR057031">
    <property type="entry name" value="SFR19-like_C"/>
</dbReference>
<dbReference type="InterPro" id="IPR047157">
    <property type="entry name" value="PHRF1/Atg35"/>
</dbReference>
<dbReference type="AlphaFoldDB" id="A0A8C5KB90"/>
<accession>A0A8C5KB90</accession>
<sequence>MEKDIPSLSGRGYEAGKPEEAVAQVPLLRSRGLVKRVTWNLQEAEGSTPALDRVPRTPLQRPQKPQEGNWEAEDGALMGIQQAPFSELPHPSHMFLEPGLPDTDPSQVYSPNMPPTLAQPSSILPYALVSQPSVQLILQGSLPLAGCSTTQSLVPVPTMLATASEVGGPVTTNNTEEKIATPKPAAEKTKKEEYLKKLHMQERAVEEVKLAIKPFYQKREVTKEEYKDILRKAVQKICHSKSGEINPVKVANLVKAYVDKYRHMRKYKKAEAGEEPPTQGTEA</sequence>
<name>A0A8C5KB90_JACJA</name>
<dbReference type="Pfam" id="PF23030">
    <property type="entry name" value="SCAF11-like_C"/>
    <property type="match status" value="1"/>
</dbReference>
<organism evidence="3 4">
    <name type="scientific">Jaculus jaculus</name>
    <name type="common">Lesser Egyptian jerboa</name>
    <dbReference type="NCBI Taxonomy" id="51337"/>
    <lineage>
        <taxon>Eukaryota</taxon>
        <taxon>Metazoa</taxon>
        <taxon>Chordata</taxon>
        <taxon>Craniata</taxon>
        <taxon>Vertebrata</taxon>
        <taxon>Euteleostomi</taxon>
        <taxon>Mammalia</taxon>
        <taxon>Eutheria</taxon>
        <taxon>Euarchontoglires</taxon>
        <taxon>Glires</taxon>
        <taxon>Rodentia</taxon>
        <taxon>Myomorpha</taxon>
        <taxon>Dipodoidea</taxon>
        <taxon>Dipodidae</taxon>
        <taxon>Dipodinae</taxon>
        <taxon>Jaculus</taxon>
    </lineage>
</organism>
<proteinExistence type="predicted"/>
<dbReference type="PANTHER" id="PTHR12618">
    <property type="entry name" value="PHD AND RING FINGER DOMAIN-CONTAINING PROTEIN 1"/>
    <property type="match status" value="1"/>
</dbReference>
<evidence type="ECO:0000313" key="4">
    <source>
        <dbReference type="Proteomes" id="UP000694385"/>
    </source>
</evidence>
<reference evidence="3" key="1">
    <citation type="submission" date="2025-08" db="UniProtKB">
        <authorList>
            <consortium name="Ensembl"/>
        </authorList>
    </citation>
    <scope>IDENTIFICATION</scope>
</reference>
<dbReference type="Ensembl" id="ENSJJAT00000011841.1">
    <property type="protein sequence ID" value="ENSJJAP00000005463.1"/>
    <property type="gene ID" value="ENSJJAG00000010397.1"/>
</dbReference>
<keyword evidence="4" id="KW-1185">Reference proteome</keyword>
<feature type="domain" description="SFR19-like C-terminal" evidence="2">
    <location>
        <begin position="187"/>
        <end position="271"/>
    </location>
</feature>
<evidence type="ECO:0000313" key="3">
    <source>
        <dbReference type="Ensembl" id="ENSJJAP00000005463.1"/>
    </source>
</evidence>
<dbReference type="GeneTree" id="ENSGT00950000183205"/>
<dbReference type="Proteomes" id="UP000694385">
    <property type="component" value="Unassembled WGS sequence"/>
</dbReference>
<dbReference type="PANTHER" id="PTHR12618:SF20">
    <property type="entry name" value="PHD AND RING FINGER DOMAIN-CONTAINING PROTEIN 1"/>
    <property type="match status" value="1"/>
</dbReference>
<feature type="region of interest" description="Disordered" evidence="1">
    <location>
        <begin position="1"/>
        <end position="21"/>
    </location>
</feature>
<reference evidence="3" key="2">
    <citation type="submission" date="2025-09" db="UniProtKB">
        <authorList>
            <consortium name="Ensembl"/>
        </authorList>
    </citation>
    <scope>IDENTIFICATION</scope>
</reference>
<protein>
    <recommendedName>
        <fullName evidence="2">SFR19-like C-terminal domain-containing protein</fullName>
    </recommendedName>
</protein>
<evidence type="ECO:0000256" key="1">
    <source>
        <dbReference type="SAM" id="MobiDB-lite"/>
    </source>
</evidence>
<evidence type="ECO:0000259" key="2">
    <source>
        <dbReference type="Pfam" id="PF23030"/>
    </source>
</evidence>